<keyword evidence="2" id="KW-0201">Cytochrome c-type biogenesis</keyword>
<dbReference type="PATRIC" id="fig|29422.6.peg.1969"/>
<proteinExistence type="predicted"/>
<feature type="domain" description="Cytochrome c-type biogenesis protein H TPR" evidence="6">
    <location>
        <begin position="86"/>
        <end position="204"/>
    </location>
</feature>
<dbReference type="PANTHER" id="PTHR47870:SF1">
    <property type="entry name" value="CYTOCHROME C-TYPE BIOGENESIS PROTEIN CCMH"/>
    <property type="match status" value="1"/>
</dbReference>
<evidence type="ECO:0000256" key="5">
    <source>
        <dbReference type="SAM" id="Phobius"/>
    </source>
</evidence>
<dbReference type="Proteomes" id="UP000054742">
    <property type="component" value="Unassembled WGS sequence"/>
</dbReference>
<dbReference type="PANTHER" id="PTHR47870">
    <property type="entry name" value="CYTOCHROME C-TYPE BIOGENESIS PROTEIN CCMH"/>
    <property type="match status" value="1"/>
</dbReference>
<dbReference type="Pfam" id="PF23914">
    <property type="entry name" value="TPR_CcmH_CycH"/>
    <property type="match status" value="1"/>
</dbReference>
<evidence type="ECO:0000313" key="8">
    <source>
        <dbReference type="Proteomes" id="UP000054742"/>
    </source>
</evidence>
<sequence length="221" mass="25866">MSKWWLLTCLILLVLLAIPVILYPFRQSKRVFFLLIPLTMLATTAAYWYWGAMAEWQHFLNQQEKQKQVQAVLQSIKSPGQIIEKLKARLQVEPESARGWYLLGRLYTSQEQWIQARDAFAKAHQLNPADEATTVNYAQSLWQLNQQQFDEPIRSLFKELLQKNPDQPDALAMLAMDAYMTHDYQQAINYWQHLLKLAPEQSQEAQMIRKAIAKAQQQMQS</sequence>
<keyword evidence="5" id="KW-0812">Transmembrane</keyword>
<dbReference type="PROSITE" id="PS50005">
    <property type="entry name" value="TPR"/>
    <property type="match status" value="2"/>
</dbReference>
<reference evidence="7 8" key="1">
    <citation type="submission" date="2015-11" db="EMBL/GenBank/DDBJ databases">
        <title>Genomic analysis of 38 Legionella species identifies large and diverse effector repertoires.</title>
        <authorList>
            <person name="Burstein D."/>
            <person name="Amaro F."/>
            <person name="Zusman T."/>
            <person name="Lifshitz Z."/>
            <person name="Cohen O."/>
            <person name="Gilbert J.A."/>
            <person name="Pupko T."/>
            <person name="Shuman H.A."/>
            <person name="Segal G."/>
        </authorList>
    </citation>
    <scope>NUCLEOTIDE SEQUENCE [LARGE SCALE GENOMIC DNA]</scope>
    <source>
        <strain evidence="7 8">ATCC 43878</strain>
    </source>
</reference>
<dbReference type="AlphaFoldDB" id="A0A0W0SD58"/>
<dbReference type="InterPro" id="IPR056413">
    <property type="entry name" value="TPR_CcmH_CycH"/>
</dbReference>
<evidence type="ECO:0000256" key="3">
    <source>
        <dbReference type="ARBA" id="ARBA00022803"/>
    </source>
</evidence>
<evidence type="ECO:0000313" key="7">
    <source>
        <dbReference type="EMBL" id="KTC81328.1"/>
    </source>
</evidence>
<dbReference type="GO" id="GO:0017004">
    <property type="term" value="P:cytochrome complex assembly"/>
    <property type="evidence" value="ECO:0007669"/>
    <property type="project" value="UniProtKB-KW"/>
</dbReference>
<evidence type="ECO:0000259" key="6">
    <source>
        <dbReference type="Pfam" id="PF23914"/>
    </source>
</evidence>
<accession>A0A0W0SD58</accession>
<dbReference type="Gene3D" id="1.25.40.10">
    <property type="entry name" value="Tetratricopeptide repeat domain"/>
    <property type="match status" value="1"/>
</dbReference>
<keyword evidence="5" id="KW-1133">Transmembrane helix</keyword>
<dbReference type="STRING" id="29422.Lbru_1848"/>
<gene>
    <name evidence="7" type="ORF">Lbru_1848</name>
</gene>
<dbReference type="InterPro" id="IPR051263">
    <property type="entry name" value="C-type_cytochrome_biogenesis"/>
</dbReference>
<keyword evidence="8" id="KW-1185">Reference proteome</keyword>
<feature type="repeat" description="TPR" evidence="4">
    <location>
        <begin position="97"/>
        <end position="130"/>
    </location>
</feature>
<name>A0A0W0SD58_9GAMM</name>
<organism evidence="7 8">
    <name type="scientific">Legionella brunensis</name>
    <dbReference type="NCBI Taxonomy" id="29422"/>
    <lineage>
        <taxon>Bacteria</taxon>
        <taxon>Pseudomonadati</taxon>
        <taxon>Pseudomonadota</taxon>
        <taxon>Gammaproteobacteria</taxon>
        <taxon>Legionellales</taxon>
        <taxon>Legionellaceae</taxon>
        <taxon>Legionella</taxon>
    </lineage>
</organism>
<keyword evidence="1" id="KW-0677">Repeat</keyword>
<feature type="repeat" description="TPR" evidence="4">
    <location>
        <begin position="168"/>
        <end position="201"/>
    </location>
</feature>
<dbReference type="InterPro" id="IPR019734">
    <property type="entry name" value="TPR_rpt"/>
</dbReference>
<evidence type="ECO:0000256" key="1">
    <source>
        <dbReference type="ARBA" id="ARBA00022737"/>
    </source>
</evidence>
<dbReference type="InterPro" id="IPR011990">
    <property type="entry name" value="TPR-like_helical_dom_sf"/>
</dbReference>
<dbReference type="SMART" id="SM00028">
    <property type="entry name" value="TPR"/>
    <property type="match status" value="2"/>
</dbReference>
<dbReference type="EMBL" id="LNXV01000029">
    <property type="protein sequence ID" value="KTC81328.1"/>
    <property type="molecule type" value="Genomic_DNA"/>
</dbReference>
<dbReference type="OrthoDB" id="9776053at2"/>
<keyword evidence="3 4" id="KW-0802">TPR repeat</keyword>
<protein>
    <submittedName>
        <fullName evidence="7">Cytochrome c type biogenesis protein CcmH</fullName>
    </submittedName>
</protein>
<keyword evidence="5" id="KW-0472">Membrane</keyword>
<dbReference type="SUPFAM" id="SSF48452">
    <property type="entry name" value="TPR-like"/>
    <property type="match status" value="1"/>
</dbReference>
<evidence type="ECO:0000256" key="4">
    <source>
        <dbReference type="PROSITE-ProRule" id="PRU00339"/>
    </source>
</evidence>
<evidence type="ECO:0000256" key="2">
    <source>
        <dbReference type="ARBA" id="ARBA00022748"/>
    </source>
</evidence>
<comment type="caution">
    <text evidence="7">The sequence shown here is derived from an EMBL/GenBank/DDBJ whole genome shotgun (WGS) entry which is preliminary data.</text>
</comment>
<feature type="transmembrane region" description="Helical" evidence="5">
    <location>
        <begin position="32"/>
        <end position="50"/>
    </location>
</feature>
<dbReference type="RefSeq" id="WP_058441856.1">
    <property type="nucleotide sequence ID" value="NZ_CAAAHU010000002.1"/>
</dbReference>